<comment type="caution">
    <text evidence="2">The sequence shown here is derived from an EMBL/GenBank/DDBJ whole genome shotgun (WGS) entry which is preliminary data.</text>
</comment>
<reference evidence="2 3" key="1">
    <citation type="journal article" date="2018" name="J. Allergy Clin. Immunol.">
        <title>High-quality assembly of Dermatophagoides pteronyssinus genome and transcriptome reveals a wide range of novel allergens.</title>
        <authorList>
            <person name="Liu X.Y."/>
            <person name="Yang K.Y."/>
            <person name="Wang M.Q."/>
            <person name="Kwok J.S."/>
            <person name="Zeng X."/>
            <person name="Yang Z."/>
            <person name="Xiao X.J."/>
            <person name="Lau C.P."/>
            <person name="Li Y."/>
            <person name="Huang Z.M."/>
            <person name="Ba J.G."/>
            <person name="Yim A.K."/>
            <person name="Ouyang C.Y."/>
            <person name="Ngai S.M."/>
            <person name="Chan T.F."/>
            <person name="Leung E.L."/>
            <person name="Liu L."/>
            <person name="Liu Z.G."/>
            <person name="Tsui S.K."/>
        </authorList>
    </citation>
    <scope>NUCLEOTIDE SEQUENCE [LARGE SCALE GENOMIC DNA]</scope>
    <source>
        <strain evidence="2">Derp</strain>
    </source>
</reference>
<feature type="transmembrane region" description="Helical" evidence="1">
    <location>
        <begin position="12"/>
        <end position="32"/>
    </location>
</feature>
<keyword evidence="1" id="KW-0472">Membrane</keyword>
<feature type="transmembrane region" description="Helical" evidence="1">
    <location>
        <begin position="112"/>
        <end position="133"/>
    </location>
</feature>
<feature type="transmembrane region" description="Helical" evidence="1">
    <location>
        <begin position="154"/>
        <end position="175"/>
    </location>
</feature>
<keyword evidence="1" id="KW-1133">Transmembrane helix</keyword>
<evidence type="ECO:0000313" key="2">
    <source>
        <dbReference type="EMBL" id="KAH9422886.1"/>
    </source>
</evidence>
<dbReference type="EMBL" id="NJHN03000035">
    <property type="protein sequence ID" value="KAH9422886.1"/>
    <property type="molecule type" value="Genomic_DNA"/>
</dbReference>
<feature type="transmembrane region" description="Helical" evidence="1">
    <location>
        <begin position="38"/>
        <end position="58"/>
    </location>
</feature>
<evidence type="ECO:0000256" key="1">
    <source>
        <dbReference type="SAM" id="Phobius"/>
    </source>
</evidence>
<feature type="transmembrane region" description="Helical" evidence="1">
    <location>
        <begin position="70"/>
        <end position="92"/>
    </location>
</feature>
<sequence length="295" mass="34483">MFLSFFIWQFQLFLKFLPFIIALSWIMISALYDVEFVLYQSLLLCVFFYFVDLIERFLSHYFSVDKQILFSIINSTTLAVLFANIIGLSSGITKSVSDSWLKKTTTVTYGFIIQLIEPLLMLIEMIQIITFILNFGETLRSKIFDEDNSSSSSLYKIITILLTLVNSLLAFWIIWCDTIQNEQLLLMKISTIILMGMAMAVYIYNIYHEYIIVDASFVWLYYYWIGKDKGHEISIANSMVAKAICNQFDYSRLLDENAPMKSILIAVNYMGVEFFLWSQCNPYSIFDYSEFRVTQ</sequence>
<gene>
    <name evidence="2" type="ORF">DERP_008149</name>
</gene>
<feature type="transmembrane region" description="Helical" evidence="1">
    <location>
        <begin position="187"/>
        <end position="207"/>
    </location>
</feature>
<evidence type="ECO:0000313" key="3">
    <source>
        <dbReference type="Proteomes" id="UP000887458"/>
    </source>
</evidence>
<name>A0ABQ8JJW1_DERPT</name>
<proteinExistence type="predicted"/>
<accession>A0ABQ8JJW1</accession>
<keyword evidence="3" id="KW-1185">Reference proteome</keyword>
<protein>
    <submittedName>
        <fullName evidence="2">Uncharacterized protein</fullName>
    </submittedName>
</protein>
<dbReference type="Proteomes" id="UP000887458">
    <property type="component" value="Unassembled WGS sequence"/>
</dbReference>
<reference evidence="2 3" key="2">
    <citation type="journal article" date="2022" name="Mol. Biol. Evol.">
        <title>Comparative Genomics Reveals Insights into the Divergent Evolution of Astigmatic Mites and Household Pest Adaptations.</title>
        <authorList>
            <person name="Xiong Q."/>
            <person name="Wan A.T."/>
            <person name="Liu X."/>
            <person name="Fung C.S."/>
            <person name="Xiao X."/>
            <person name="Malainual N."/>
            <person name="Hou J."/>
            <person name="Wang L."/>
            <person name="Wang M."/>
            <person name="Yang K.Y."/>
            <person name="Cui Y."/>
            <person name="Leung E.L."/>
            <person name="Nong W."/>
            <person name="Shin S.K."/>
            <person name="Au S.W."/>
            <person name="Jeong K.Y."/>
            <person name="Chew F.T."/>
            <person name="Hui J.H."/>
            <person name="Leung T.F."/>
            <person name="Tungtrongchitr A."/>
            <person name="Zhong N."/>
            <person name="Liu Z."/>
            <person name="Tsui S.K."/>
        </authorList>
    </citation>
    <scope>NUCLEOTIDE SEQUENCE [LARGE SCALE GENOMIC DNA]</scope>
    <source>
        <strain evidence="2">Derp</strain>
    </source>
</reference>
<organism evidence="2 3">
    <name type="scientific">Dermatophagoides pteronyssinus</name>
    <name type="common">European house dust mite</name>
    <dbReference type="NCBI Taxonomy" id="6956"/>
    <lineage>
        <taxon>Eukaryota</taxon>
        <taxon>Metazoa</taxon>
        <taxon>Ecdysozoa</taxon>
        <taxon>Arthropoda</taxon>
        <taxon>Chelicerata</taxon>
        <taxon>Arachnida</taxon>
        <taxon>Acari</taxon>
        <taxon>Acariformes</taxon>
        <taxon>Sarcoptiformes</taxon>
        <taxon>Astigmata</taxon>
        <taxon>Psoroptidia</taxon>
        <taxon>Analgoidea</taxon>
        <taxon>Pyroglyphidae</taxon>
        <taxon>Dermatophagoidinae</taxon>
        <taxon>Dermatophagoides</taxon>
    </lineage>
</organism>
<keyword evidence="1" id="KW-0812">Transmembrane</keyword>